<reference evidence="1" key="1">
    <citation type="submission" date="2021-02" db="EMBL/GenBank/DDBJ databases">
        <authorList>
            <person name="Dougan E. K."/>
            <person name="Rhodes N."/>
            <person name="Thang M."/>
            <person name="Chan C."/>
        </authorList>
    </citation>
    <scope>NUCLEOTIDE SEQUENCE</scope>
</reference>
<comment type="caution">
    <text evidence="1">The sequence shown here is derived from an EMBL/GenBank/DDBJ whole genome shotgun (WGS) entry which is preliminary data.</text>
</comment>
<proteinExistence type="predicted"/>
<accession>A0A812L156</accession>
<keyword evidence="2" id="KW-1185">Reference proteome</keyword>
<organism evidence="1 2">
    <name type="scientific">Symbiodinium natans</name>
    <dbReference type="NCBI Taxonomy" id="878477"/>
    <lineage>
        <taxon>Eukaryota</taxon>
        <taxon>Sar</taxon>
        <taxon>Alveolata</taxon>
        <taxon>Dinophyceae</taxon>
        <taxon>Suessiales</taxon>
        <taxon>Symbiodiniaceae</taxon>
        <taxon>Symbiodinium</taxon>
    </lineage>
</organism>
<protein>
    <submittedName>
        <fullName evidence="1">Uncharacterized protein</fullName>
    </submittedName>
</protein>
<gene>
    <name evidence="1" type="ORF">SNAT2548_LOCUS10293</name>
</gene>
<evidence type="ECO:0000313" key="2">
    <source>
        <dbReference type="Proteomes" id="UP000604046"/>
    </source>
</evidence>
<sequence length="777" mass="87570">MVYKFGFTHCPSTRFFNRRFGYVTDRHQKWQRMVVVYASCEHVGPSFVEAAMIQRYKGEPGCRNERDGGETVHACLGGPYFTYFVYQSFQESLDSAREMVKKPRLASCAELIALDSRIRLLGLSFQIDEASGHEKKSQSSTRRPLAEYPNSCHNYPDVNNQNLLPTAVVLQLDTALSVQSASDDDKCVSDAAVRLAWSYAKGASCVDIIKQATSTVDYDMREKSEHIVARAFAKHGLRFKVELAFGHVGRQRDFPYIPVSEWIRCLDKAGQLDRLVGCKGDFSSSLRQYWDRFEKAHPSHQVFELAKAGLVSLHQAVPVYLHGDEGTTLKKDGALVISFQSPLGKGTSSSKMGDLEGGPHHLNFLGHAFETRFLIIAALKEDYRDSQHTYNQVLELAVRSLDKASRDGVTLQNGQRLHPIPIGQKGDWSYLATSAGMERSYKNGPKAANSKKPCTGICHLCLAGRPNLDFENVSADAAYAKTFGAEPPWVEEPIFTKVLLHEPDKKETFHKVDVFHTINLGIGKPFCASALVILLRYCQGDSIDAKFEELTGFYLEYCKDTCLISSVSVWLYLRFHGENRKTNYIQKLTRDTMGWGSSTQDASGSWNKGSLTTSLCQFIEHFCKFHSLEESEDERDRLIDLWRASSSRALNFWMRSLYAADVWIHPAEAERINAAGWHFLGAYSRLAGLSLAAAELRFAMLPKIHMLWHVVYAMAVQTAAGQYVENAMVEACPVDEDFIGRFCALTRSVSPRLRIQRALERYLTHVQLLFMRAAERE</sequence>
<dbReference type="AlphaFoldDB" id="A0A812L156"/>
<dbReference type="OrthoDB" id="419369at2759"/>
<name>A0A812L156_9DINO</name>
<dbReference type="Proteomes" id="UP000604046">
    <property type="component" value="Unassembled WGS sequence"/>
</dbReference>
<evidence type="ECO:0000313" key="1">
    <source>
        <dbReference type="EMBL" id="CAE7237229.1"/>
    </source>
</evidence>
<dbReference type="EMBL" id="CAJNDS010000846">
    <property type="protein sequence ID" value="CAE7237229.1"/>
    <property type="molecule type" value="Genomic_DNA"/>
</dbReference>